<comment type="caution">
    <text evidence="4">The sequence shown here is derived from an EMBL/GenBank/DDBJ whole genome shotgun (WGS) entry which is preliminary data.</text>
</comment>
<dbReference type="Pfam" id="PF00106">
    <property type="entry name" value="adh_short"/>
    <property type="match status" value="1"/>
</dbReference>
<dbReference type="SUPFAM" id="SSF51735">
    <property type="entry name" value="NAD(P)-binding Rossmann-fold domains"/>
    <property type="match status" value="1"/>
</dbReference>
<dbReference type="GO" id="GO:0030497">
    <property type="term" value="P:fatty acid elongation"/>
    <property type="evidence" value="ECO:0007669"/>
    <property type="project" value="TreeGrafter"/>
</dbReference>
<organism evidence="4 5">
    <name type="scientific">Eisenbergiella tayi</name>
    <dbReference type="NCBI Taxonomy" id="1432052"/>
    <lineage>
        <taxon>Bacteria</taxon>
        <taxon>Bacillati</taxon>
        <taxon>Bacillota</taxon>
        <taxon>Clostridia</taxon>
        <taxon>Lachnospirales</taxon>
        <taxon>Lachnospiraceae</taxon>
        <taxon>Eisenbergiella</taxon>
    </lineage>
</organism>
<accession>A0A1E3A4F0</accession>
<dbReference type="PANTHER" id="PTHR42760">
    <property type="entry name" value="SHORT-CHAIN DEHYDROGENASES/REDUCTASES FAMILY MEMBER"/>
    <property type="match status" value="1"/>
</dbReference>
<gene>
    <name evidence="4" type="primary">fabG_7</name>
    <name evidence="4" type="ORF">BEI61_04443</name>
</gene>
<protein>
    <submittedName>
        <fullName evidence="4">3-oxoacyl-[acyl-carrier-protein] reductase FabG</fullName>
        <ecNumber evidence="4">1.1.1.100</ecNumber>
    </submittedName>
</protein>
<dbReference type="InterPro" id="IPR036291">
    <property type="entry name" value="NAD(P)-bd_dom_sf"/>
</dbReference>
<evidence type="ECO:0000256" key="1">
    <source>
        <dbReference type="ARBA" id="ARBA00006484"/>
    </source>
</evidence>
<evidence type="ECO:0000313" key="5">
    <source>
        <dbReference type="Proteomes" id="UP000094067"/>
    </source>
</evidence>
<proteinExistence type="inferred from homology"/>
<dbReference type="CDD" id="cd05233">
    <property type="entry name" value="SDR_c"/>
    <property type="match status" value="1"/>
</dbReference>
<dbReference type="PANTHER" id="PTHR42760:SF40">
    <property type="entry name" value="3-OXOACYL-[ACYL-CARRIER-PROTEIN] REDUCTASE, CHLOROPLASTIC"/>
    <property type="match status" value="1"/>
</dbReference>
<evidence type="ECO:0000313" key="4">
    <source>
        <dbReference type="EMBL" id="ODM03645.1"/>
    </source>
</evidence>
<reference evidence="4 5" key="1">
    <citation type="submission" date="2016-07" db="EMBL/GenBank/DDBJ databases">
        <title>Characterization of isolates of Eisenbergiella tayi derived from blood cultures, using whole genome sequencing.</title>
        <authorList>
            <person name="Burdz T."/>
            <person name="Wiebe D."/>
            <person name="Huynh C."/>
            <person name="Bernard K."/>
        </authorList>
    </citation>
    <scope>NUCLEOTIDE SEQUENCE [LARGE SCALE GENOMIC DNA]</scope>
    <source>
        <strain evidence="4 5">NML 110608</strain>
    </source>
</reference>
<keyword evidence="2 4" id="KW-0560">Oxidoreductase</keyword>
<dbReference type="PATRIC" id="fig|1432052.4.peg.4932"/>
<dbReference type="PRINTS" id="PR00080">
    <property type="entry name" value="SDRFAMILY"/>
</dbReference>
<dbReference type="InterPro" id="IPR020904">
    <property type="entry name" value="Sc_DH/Rdtase_CS"/>
</dbReference>
<dbReference type="PRINTS" id="PR00081">
    <property type="entry name" value="GDHRDH"/>
</dbReference>
<dbReference type="EC" id="1.1.1.100" evidence="4"/>
<dbReference type="AlphaFoldDB" id="A0A1E3A4F0"/>
<evidence type="ECO:0000256" key="3">
    <source>
        <dbReference type="RuleBase" id="RU000363"/>
    </source>
</evidence>
<dbReference type="Proteomes" id="UP000094067">
    <property type="component" value="Unassembled WGS sequence"/>
</dbReference>
<dbReference type="RefSeq" id="WP_069154073.1">
    <property type="nucleotide sequence ID" value="NZ_MCGH01000003.1"/>
</dbReference>
<comment type="similarity">
    <text evidence="1 3">Belongs to the short-chain dehydrogenases/reductases (SDR) family.</text>
</comment>
<evidence type="ECO:0000256" key="2">
    <source>
        <dbReference type="ARBA" id="ARBA00023002"/>
    </source>
</evidence>
<dbReference type="FunFam" id="3.40.50.720:FF:000084">
    <property type="entry name" value="Short-chain dehydrogenase reductase"/>
    <property type="match status" value="1"/>
</dbReference>
<dbReference type="GO" id="GO:0008206">
    <property type="term" value="P:bile acid metabolic process"/>
    <property type="evidence" value="ECO:0007669"/>
    <property type="project" value="UniProtKB-ARBA"/>
</dbReference>
<name>A0A1E3A4F0_9FIRM</name>
<dbReference type="InterPro" id="IPR002347">
    <property type="entry name" value="SDR_fam"/>
</dbReference>
<dbReference type="PROSITE" id="PS00061">
    <property type="entry name" value="ADH_SHORT"/>
    <property type="match status" value="1"/>
</dbReference>
<dbReference type="Gene3D" id="3.40.50.720">
    <property type="entry name" value="NAD(P)-binding Rossmann-like Domain"/>
    <property type="match status" value="1"/>
</dbReference>
<sequence>MTAFKNKIALVTGGGTGVGRATCIKLAEYGASVILNYSHSYNEAQQTVDMIEASGGSVIAIKADVADDCAVHEMVMEAKQKYGAIHYLVNNASITEQIDLSDLESITDNVWDNLFSVNVKGMFYCARAVTPIMKAQKDCSILNMGSIAGITGSGSSLPYAASKAAVHCLTKSLARALAPDIRVNCIAPAAISTRWWAGEEEKMCRLSGNLPLQRISTPEDIAELICSILIQPSMTGQIISPNNGMLI</sequence>
<dbReference type="EMBL" id="MCGH01000003">
    <property type="protein sequence ID" value="ODM03645.1"/>
    <property type="molecule type" value="Genomic_DNA"/>
</dbReference>
<dbReference type="GO" id="GO:0004316">
    <property type="term" value="F:3-oxoacyl-[acyl-carrier-protein] reductase (NADPH) activity"/>
    <property type="evidence" value="ECO:0007669"/>
    <property type="project" value="UniProtKB-EC"/>
</dbReference>